<comment type="caution">
    <text evidence="2">The sequence shown here is derived from an EMBL/GenBank/DDBJ whole genome shotgun (WGS) entry which is preliminary data.</text>
</comment>
<keyword evidence="3" id="KW-1185">Reference proteome</keyword>
<reference evidence="2" key="2">
    <citation type="submission" date="2023-01" db="EMBL/GenBank/DDBJ databases">
        <authorList>
            <person name="Sun Q."/>
            <person name="Evtushenko L."/>
        </authorList>
    </citation>
    <scope>NUCLEOTIDE SEQUENCE</scope>
    <source>
        <strain evidence="2">VKM Ac-2007</strain>
    </source>
</reference>
<protein>
    <submittedName>
        <fullName evidence="2">Hydrolase YraK</fullName>
    </submittedName>
</protein>
<dbReference type="EMBL" id="BSEV01000004">
    <property type="protein sequence ID" value="GLK09270.1"/>
    <property type="molecule type" value="Genomic_DNA"/>
</dbReference>
<dbReference type="SUPFAM" id="SSF53474">
    <property type="entry name" value="alpha/beta-Hydrolases"/>
    <property type="match status" value="1"/>
</dbReference>
<dbReference type="GO" id="GO:0046503">
    <property type="term" value="P:glycerolipid catabolic process"/>
    <property type="evidence" value="ECO:0007669"/>
    <property type="project" value="TreeGrafter"/>
</dbReference>
<dbReference type="Proteomes" id="UP001143474">
    <property type="component" value="Unassembled WGS sequence"/>
</dbReference>
<dbReference type="PANTHER" id="PTHR43433">
    <property type="entry name" value="HYDROLASE, ALPHA/BETA FOLD FAMILY PROTEIN"/>
    <property type="match status" value="1"/>
</dbReference>
<dbReference type="AlphaFoldDB" id="A0A9W6HZJ7"/>
<dbReference type="Pfam" id="PF00561">
    <property type="entry name" value="Abhydrolase_1"/>
    <property type="match status" value="1"/>
</dbReference>
<proteinExistence type="predicted"/>
<keyword evidence="2" id="KW-0378">Hydrolase</keyword>
<dbReference type="InterPro" id="IPR029058">
    <property type="entry name" value="AB_hydrolase_fold"/>
</dbReference>
<feature type="domain" description="AB hydrolase-1" evidence="1">
    <location>
        <begin position="22"/>
        <end position="147"/>
    </location>
</feature>
<dbReference type="Gene3D" id="3.40.50.1820">
    <property type="entry name" value="alpha/beta hydrolase"/>
    <property type="match status" value="1"/>
</dbReference>
<name>A0A9W6HZJ7_9ACTN</name>
<dbReference type="RefSeq" id="WP_271217729.1">
    <property type="nucleotide sequence ID" value="NZ_BAAAVD010000004.1"/>
</dbReference>
<evidence type="ECO:0000259" key="1">
    <source>
        <dbReference type="Pfam" id="PF00561"/>
    </source>
</evidence>
<gene>
    <name evidence="2" type="primary">yraK</name>
    <name evidence="2" type="ORF">GCM10017600_26760</name>
</gene>
<dbReference type="InterPro" id="IPR050471">
    <property type="entry name" value="AB_hydrolase"/>
</dbReference>
<dbReference type="PANTHER" id="PTHR43433:SF5">
    <property type="entry name" value="AB HYDROLASE-1 DOMAIN-CONTAINING PROTEIN"/>
    <property type="match status" value="1"/>
</dbReference>
<accession>A0A9W6HZJ7</accession>
<sequence>MDTGTLAVPGADLYYEVRGSGPPLLLVNGGDGDAALFGPLAALLAEHHTVVTYDLRGNSRSRLTEPAREQWIGEHADDAHLLLRAIGDEPARVFGTSYGAMIGMDLLARHPAQVRSLVAHEPFLIELLPDAERWHTLFQEVHETYRRDGVGKAIRVLNAEVGVEIPPEPSAALPAPVLEMLARVQANMETCLEYELRSFVRFRPDMDALRAARLAVVAGADSCETLPHRIAAVLAARLDVQLLEFPCDHVGFLRCPAEFAEALGDVFDRLDR</sequence>
<reference evidence="2" key="1">
    <citation type="journal article" date="2014" name="Int. J. Syst. Evol. Microbiol.">
        <title>Complete genome sequence of Corynebacterium casei LMG S-19264T (=DSM 44701T), isolated from a smear-ripened cheese.</title>
        <authorList>
            <consortium name="US DOE Joint Genome Institute (JGI-PGF)"/>
            <person name="Walter F."/>
            <person name="Albersmeier A."/>
            <person name="Kalinowski J."/>
            <person name="Ruckert C."/>
        </authorList>
    </citation>
    <scope>NUCLEOTIDE SEQUENCE</scope>
    <source>
        <strain evidence="2">VKM Ac-2007</strain>
    </source>
</reference>
<dbReference type="InterPro" id="IPR000073">
    <property type="entry name" value="AB_hydrolase_1"/>
</dbReference>
<evidence type="ECO:0000313" key="3">
    <source>
        <dbReference type="Proteomes" id="UP001143474"/>
    </source>
</evidence>
<evidence type="ECO:0000313" key="2">
    <source>
        <dbReference type="EMBL" id="GLK09270.1"/>
    </source>
</evidence>
<organism evidence="2 3">
    <name type="scientific">Streptosporangium carneum</name>
    <dbReference type="NCBI Taxonomy" id="47481"/>
    <lineage>
        <taxon>Bacteria</taxon>
        <taxon>Bacillati</taxon>
        <taxon>Actinomycetota</taxon>
        <taxon>Actinomycetes</taxon>
        <taxon>Streptosporangiales</taxon>
        <taxon>Streptosporangiaceae</taxon>
        <taxon>Streptosporangium</taxon>
    </lineage>
</organism>
<dbReference type="GO" id="GO:0004806">
    <property type="term" value="F:triacylglycerol lipase activity"/>
    <property type="evidence" value="ECO:0007669"/>
    <property type="project" value="TreeGrafter"/>
</dbReference>